<dbReference type="EMBL" id="CAJNOQ010002546">
    <property type="protein sequence ID" value="CAF0964573.1"/>
    <property type="molecule type" value="Genomic_DNA"/>
</dbReference>
<dbReference type="PANTHER" id="PTHR34494">
    <property type="entry name" value="PROTEIN CBG25024"/>
    <property type="match status" value="1"/>
</dbReference>
<proteinExistence type="predicted"/>
<feature type="transmembrane region" description="Helical" evidence="1">
    <location>
        <begin position="62"/>
        <end position="89"/>
    </location>
</feature>
<dbReference type="PANTHER" id="PTHR34494:SF1">
    <property type="entry name" value="PROTEIN CBG25024"/>
    <property type="match status" value="1"/>
</dbReference>
<accession>A0A814DY47</accession>
<evidence type="ECO:0000313" key="3">
    <source>
        <dbReference type="EMBL" id="CAF3738336.1"/>
    </source>
</evidence>
<dbReference type="AlphaFoldDB" id="A0A814DY47"/>
<keyword evidence="1" id="KW-1133">Transmembrane helix</keyword>
<keyword evidence="1" id="KW-0472">Membrane</keyword>
<dbReference type="EMBL" id="CAJOBC010002546">
    <property type="protein sequence ID" value="CAF3738336.1"/>
    <property type="molecule type" value="Genomic_DNA"/>
</dbReference>
<dbReference type="Proteomes" id="UP000663829">
    <property type="component" value="Unassembled WGS sequence"/>
</dbReference>
<organism evidence="2 4">
    <name type="scientific">Didymodactylos carnosus</name>
    <dbReference type="NCBI Taxonomy" id="1234261"/>
    <lineage>
        <taxon>Eukaryota</taxon>
        <taxon>Metazoa</taxon>
        <taxon>Spiralia</taxon>
        <taxon>Gnathifera</taxon>
        <taxon>Rotifera</taxon>
        <taxon>Eurotatoria</taxon>
        <taxon>Bdelloidea</taxon>
        <taxon>Philodinida</taxon>
        <taxon>Philodinidae</taxon>
        <taxon>Didymodactylos</taxon>
    </lineage>
</organism>
<gene>
    <name evidence="2" type="ORF">GPM918_LOCUS11909</name>
    <name evidence="3" type="ORF">SRO942_LOCUS11910</name>
</gene>
<feature type="transmembrane region" description="Helical" evidence="1">
    <location>
        <begin position="17"/>
        <end position="41"/>
    </location>
</feature>
<keyword evidence="1" id="KW-0812">Transmembrane</keyword>
<evidence type="ECO:0000256" key="1">
    <source>
        <dbReference type="SAM" id="Phobius"/>
    </source>
</evidence>
<feature type="non-terminal residue" evidence="2">
    <location>
        <position position="1"/>
    </location>
</feature>
<keyword evidence="4" id="KW-1185">Reference proteome</keyword>
<evidence type="ECO:0000313" key="2">
    <source>
        <dbReference type="EMBL" id="CAF0964573.1"/>
    </source>
</evidence>
<reference evidence="2" key="1">
    <citation type="submission" date="2021-02" db="EMBL/GenBank/DDBJ databases">
        <authorList>
            <person name="Nowell W R."/>
        </authorList>
    </citation>
    <scope>NUCLEOTIDE SEQUENCE</scope>
</reference>
<dbReference type="Proteomes" id="UP000681722">
    <property type="component" value="Unassembled WGS sequence"/>
</dbReference>
<name>A0A814DY47_9BILA</name>
<protein>
    <submittedName>
        <fullName evidence="2">Uncharacterized protein</fullName>
    </submittedName>
</protein>
<evidence type="ECO:0000313" key="4">
    <source>
        <dbReference type="Proteomes" id="UP000663829"/>
    </source>
</evidence>
<comment type="caution">
    <text evidence="2">The sequence shown here is derived from an EMBL/GenBank/DDBJ whole genome shotgun (WGS) entry which is preliminary data.</text>
</comment>
<sequence length="218" mass="23644">DGDLGEAWRTQKEFFSFWLQTAVAFAEGTPGVGHIIGALAYMAGYPETGERAMKNASRTSGVILGAAVGLFFGGPLGAAAGAVGGGLLMDLLITGVESAVKNEYSPNGYLASIDQIQKEQATIGDIVDILCGVTVEASMAYLFAKQSARVRTAAFDEYQMDPNKIRFSQTSVAGQNVDNMAAAMMKNQHKGKMPYVFLFYWFLMRTENDVLFNVRIFY</sequence>